<evidence type="ECO:0008006" key="4">
    <source>
        <dbReference type="Google" id="ProtNLM"/>
    </source>
</evidence>
<keyword evidence="1" id="KW-1133">Transmembrane helix</keyword>
<keyword evidence="1" id="KW-0472">Membrane</keyword>
<protein>
    <recommendedName>
        <fullName evidence="4">Cag pathogenicity island protein B</fullName>
    </recommendedName>
</protein>
<evidence type="ECO:0000313" key="2">
    <source>
        <dbReference type="EMBL" id="EMG93945.1"/>
    </source>
</evidence>
<dbReference type="AlphaFoldDB" id="A0AAV3IDB8"/>
<name>A0AAV3IDB8_HELPX</name>
<gene>
    <name evidence="2" type="ORF">HMPREF1401_01513</name>
</gene>
<evidence type="ECO:0000313" key="3">
    <source>
        <dbReference type="Proteomes" id="UP000012012"/>
    </source>
</evidence>
<organism evidence="2 3">
    <name type="scientific">Helicobacter pylori GAM120Ai</name>
    <dbReference type="NCBI Taxonomy" id="1159029"/>
    <lineage>
        <taxon>Bacteria</taxon>
        <taxon>Pseudomonadati</taxon>
        <taxon>Campylobacterota</taxon>
        <taxon>Epsilonproteobacteria</taxon>
        <taxon>Campylobacterales</taxon>
        <taxon>Helicobacteraceae</taxon>
        <taxon>Helicobacter</taxon>
    </lineage>
</organism>
<dbReference type="Proteomes" id="UP000012012">
    <property type="component" value="Unassembled WGS sequence"/>
</dbReference>
<proteinExistence type="predicted"/>
<comment type="caution">
    <text evidence="2">The sequence shown here is derived from an EMBL/GenBank/DDBJ whole genome shotgun (WGS) entry which is preliminary data.</text>
</comment>
<accession>A0AAV3IDB8</accession>
<reference evidence="2 3" key="1">
    <citation type="submission" date="2012-11" db="EMBL/GenBank/DDBJ databases">
        <authorList>
            <person name="Weinstock G."/>
            <person name="Sodergren E."/>
            <person name="Lobos E.A."/>
            <person name="Fulton L."/>
            <person name="Fulton R."/>
            <person name="Courtney L."/>
            <person name="Fronick C."/>
            <person name="O'Laughlin M."/>
            <person name="Godfrey J."/>
            <person name="Wilson R.M."/>
            <person name="Miner T."/>
            <person name="Farmer C."/>
            <person name="Delehaunty K."/>
            <person name="Cordes M."/>
            <person name="Minx P."/>
            <person name="Tomlinson C."/>
            <person name="Chen J."/>
            <person name="Wollam A."/>
            <person name="Pepin K.H."/>
            <person name="Bhonagiri V."/>
            <person name="Zhang X."/>
            <person name="Suruliraj S."/>
            <person name="Antonio M."/>
            <person name="Secka O."/>
            <person name="Thomas J."/>
            <person name="Warren W."/>
            <person name="Mitreva M."/>
            <person name="Mardis E.R."/>
            <person name="Wilson R.K."/>
        </authorList>
    </citation>
    <scope>NUCLEOTIDE SEQUENCE [LARGE SCALE GENOMIC DNA]</scope>
    <source>
        <strain evidence="2 3">GAM120Ai</strain>
    </source>
</reference>
<keyword evidence="1" id="KW-0812">Transmembrane</keyword>
<evidence type="ECO:0000256" key="1">
    <source>
        <dbReference type="SAM" id="Phobius"/>
    </source>
</evidence>
<dbReference type="EMBL" id="APDF01000069">
    <property type="protein sequence ID" value="EMG93945.1"/>
    <property type="molecule type" value="Genomic_DNA"/>
</dbReference>
<feature type="transmembrane region" description="Helical" evidence="1">
    <location>
        <begin position="32"/>
        <end position="50"/>
    </location>
</feature>
<sequence>MGNKMENKSIGQIFKESLKKSFFSGLWSCLKWSFILTLVSLGLFLLVFRFQPETIKKYIKDPKDLQFYDDLRKKNGWDK</sequence>